<evidence type="ECO:0000256" key="1">
    <source>
        <dbReference type="SAM" id="SignalP"/>
    </source>
</evidence>
<proteinExistence type="predicted"/>
<reference evidence="2" key="1">
    <citation type="submission" date="2020-11" db="EMBL/GenBank/DDBJ databases">
        <authorList>
            <consortium name="DOE Joint Genome Institute"/>
            <person name="Ahrendt S."/>
            <person name="Riley R."/>
            <person name="Andreopoulos W."/>
            <person name="Labutti K."/>
            <person name="Pangilinan J."/>
            <person name="Ruiz-Duenas F.J."/>
            <person name="Barrasa J.M."/>
            <person name="Sanchez-Garcia M."/>
            <person name="Camarero S."/>
            <person name="Miyauchi S."/>
            <person name="Serrano A."/>
            <person name="Linde D."/>
            <person name="Babiker R."/>
            <person name="Drula E."/>
            <person name="Ayuso-Fernandez I."/>
            <person name="Pacheco R."/>
            <person name="Padilla G."/>
            <person name="Ferreira P."/>
            <person name="Barriuso J."/>
            <person name="Kellner H."/>
            <person name="Castanera R."/>
            <person name="Alfaro M."/>
            <person name="Ramirez L."/>
            <person name="Pisabarro A.G."/>
            <person name="Kuo A."/>
            <person name="Tritt A."/>
            <person name="Lipzen A."/>
            <person name="He G."/>
            <person name="Yan M."/>
            <person name="Ng V."/>
            <person name="Cullen D."/>
            <person name="Martin F."/>
            <person name="Rosso M.-N."/>
            <person name="Henrissat B."/>
            <person name="Hibbett D."/>
            <person name="Martinez A.T."/>
            <person name="Grigoriev I.V."/>
        </authorList>
    </citation>
    <scope>NUCLEOTIDE SEQUENCE</scope>
    <source>
        <strain evidence="2">ATCC 90797</strain>
    </source>
</reference>
<evidence type="ECO:0000313" key="3">
    <source>
        <dbReference type="Proteomes" id="UP000807025"/>
    </source>
</evidence>
<sequence>MQFWTAILWYHAILESAKVHSVAVQAPVEIGDVKKLEQGIRGLSVQLSTFPERIQASLPVPVLFIQAADGDYKAFKNDSYGTGYFWILMDSKHYKLMKKECPDCVGPDIFDEAEVDQKKQYSKEKSTKKETNEKNRFYFVY</sequence>
<feature type="chain" id="PRO_5040166784" evidence="1">
    <location>
        <begin position="20"/>
        <end position="141"/>
    </location>
</feature>
<keyword evidence="1" id="KW-0732">Signal</keyword>
<name>A0A9P6DAL4_PLEER</name>
<keyword evidence="3" id="KW-1185">Reference proteome</keyword>
<organism evidence="2 3">
    <name type="scientific">Pleurotus eryngii</name>
    <name type="common">Boletus of the steppes</name>
    <dbReference type="NCBI Taxonomy" id="5323"/>
    <lineage>
        <taxon>Eukaryota</taxon>
        <taxon>Fungi</taxon>
        <taxon>Dikarya</taxon>
        <taxon>Basidiomycota</taxon>
        <taxon>Agaricomycotina</taxon>
        <taxon>Agaricomycetes</taxon>
        <taxon>Agaricomycetidae</taxon>
        <taxon>Agaricales</taxon>
        <taxon>Pleurotineae</taxon>
        <taxon>Pleurotaceae</taxon>
        <taxon>Pleurotus</taxon>
    </lineage>
</organism>
<accession>A0A9P6DAL4</accession>
<dbReference type="AlphaFoldDB" id="A0A9P6DAL4"/>
<dbReference type="EMBL" id="MU154698">
    <property type="protein sequence ID" value="KAF9488755.1"/>
    <property type="molecule type" value="Genomic_DNA"/>
</dbReference>
<dbReference type="Proteomes" id="UP000807025">
    <property type="component" value="Unassembled WGS sequence"/>
</dbReference>
<comment type="caution">
    <text evidence="2">The sequence shown here is derived from an EMBL/GenBank/DDBJ whole genome shotgun (WGS) entry which is preliminary data.</text>
</comment>
<evidence type="ECO:0000313" key="2">
    <source>
        <dbReference type="EMBL" id="KAF9488755.1"/>
    </source>
</evidence>
<gene>
    <name evidence="2" type="ORF">BDN71DRAFT_1435888</name>
</gene>
<protein>
    <submittedName>
        <fullName evidence="2">Uncharacterized protein</fullName>
    </submittedName>
</protein>
<feature type="signal peptide" evidence="1">
    <location>
        <begin position="1"/>
        <end position="19"/>
    </location>
</feature>